<comment type="caution">
    <text evidence="2">The sequence shown here is derived from an EMBL/GenBank/DDBJ whole genome shotgun (WGS) entry which is preliminary data.</text>
</comment>
<feature type="transmembrane region" description="Helical" evidence="1">
    <location>
        <begin position="28"/>
        <end position="50"/>
    </location>
</feature>
<dbReference type="AlphaFoldDB" id="A0A841Z1V4"/>
<dbReference type="EMBL" id="JAARQN010000026">
    <property type="protein sequence ID" value="MBC1459329.1"/>
    <property type="molecule type" value="Genomic_DNA"/>
</dbReference>
<accession>A0A841Z1V4</accession>
<name>A0A841Z1V4_9LIST</name>
<evidence type="ECO:0000256" key="1">
    <source>
        <dbReference type="SAM" id="Phobius"/>
    </source>
</evidence>
<evidence type="ECO:0000313" key="2">
    <source>
        <dbReference type="EMBL" id="MBC1459329.1"/>
    </source>
</evidence>
<gene>
    <name evidence="2" type="ORF">HB850_16450</name>
</gene>
<keyword evidence="1" id="KW-0812">Transmembrane</keyword>
<keyword evidence="1" id="KW-1133">Transmembrane helix</keyword>
<proteinExistence type="predicted"/>
<evidence type="ECO:0000313" key="3">
    <source>
        <dbReference type="Proteomes" id="UP000569903"/>
    </source>
</evidence>
<keyword evidence="1" id="KW-0472">Membrane</keyword>
<dbReference type="RefSeq" id="WP_185390433.1">
    <property type="nucleotide sequence ID" value="NZ_JAARQN010000026.1"/>
</dbReference>
<organism evidence="2 3">
    <name type="scientific">Listeria newyorkensis</name>
    <dbReference type="NCBI Taxonomy" id="1497681"/>
    <lineage>
        <taxon>Bacteria</taxon>
        <taxon>Bacillati</taxon>
        <taxon>Bacillota</taxon>
        <taxon>Bacilli</taxon>
        <taxon>Bacillales</taxon>
        <taxon>Listeriaceae</taxon>
        <taxon>Listeria</taxon>
    </lineage>
</organism>
<reference evidence="2 3" key="1">
    <citation type="submission" date="2020-03" db="EMBL/GenBank/DDBJ databases">
        <title>Soil Listeria distribution.</title>
        <authorList>
            <person name="Liao J."/>
            <person name="Wiedmann M."/>
        </authorList>
    </citation>
    <scope>NUCLEOTIDE SEQUENCE [LARGE SCALE GENOMIC DNA]</scope>
    <source>
        <strain evidence="2 3">FSL L7-1614</strain>
    </source>
</reference>
<protein>
    <submittedName>
        <fullName evidence="2">Uncharacterized protein</fullName>
    </submittedName>
</protein>
<sequence length="53" mass="5977">MFSALVNFFFCGHEDEDGEIKLAKETKVWFLILAAIVISAFVLMITVTVINKL</sequence>
<dbReference type="Proteomes" id="UP000569903">
    <property type="component" value="Unassembled WGS sequence"/>
</dbReference>